<feature type="transmembrane region" description="Helical" evidence="1">
    <location>
        <begin position="27"/>
        <end position="45"/>
    </location>
</feature>
<feature type="transmembrane region" description="Helical" evidence="1">
    <location>
        <begin position="83"/>
        <end position="104"/>
    </location>
</feature>
<keyword evidence="1" id="KW-0472">Membrane</keyword>
<accession>A0ABR5CWT6</accession>
<organism evidence="2 3">
    <name type="scientific">Rhizobium nepotum 39/7</name>
    <dbReference type="NCBI Taxonomy" id="1368418"/>
    <lineage>
        <taxon>Bacteria</taxon>
        <taxon>Pseudomonadati</taxon>
        <taxon>Pseudomonadota</taxon>
        <taxon>Alphaproteobacteria</taxon>
        <taxon>Hyphomicrobiales</taxon>
        <taxon>Rhizobiaceae</taxon>
        <taxon>Rhizobium/Agrobacterium group</taxon>
        <taxon>Rhizobium</taxon>
    </lineage>
</organism>
<evidence type="ECO:0008006" key="4">
    <source>
        <dbReference type="Google" id="ProtNLM"/>
    </source>
</evidence>
<evidence type="ECO:0000313" key="2">
    <source>
        <dbReference type="EMBL" id="KJF69265.1"/>
    </source>
</evidence>
<keyword evidence="1" id="KW-1133">Transmembrane helix</keyword>
<reference evidence="2 3" key="1">
    <citation type="submission" date="2015-03" db="EMBL/GenBank/DDBJ databases">
        <title>Draft Genome Sequences of Agrobacterium nepotum Strain 39/7T (= CFBP 7436T = LMG 26435T) and Agrobacterium sp. Strain KFB 330 (= CFBP 8308 = LMG 28674).</title>
        <authorList>
            <person name="Kuzmanovic N."/>
            <person name="Pulawska J."/>
            <person name="Obradovic A."/>
        </authorList>
    </citation>
    <scope>NUCLEOTIDE SEQUENCE [LARGE SCALE GENOMIC DNA]</scope>
    <source>
        <strain evidence="2 3">39/7</strain>
    </source>
</reference>
<name>A0ABR5CWT6_9HYPH</name>
<feature type="transmembrane region" description="Helical" evidence="1">
    <location>
        <begin position="51"/>
        <end position="71"/>
    </location>
</feature>
<evidence type="ECO:0000313" key="3">
    <source>
        <dbReference type="Proteomes" id="UP000052068"/>
    </source>
</evidence>
<proteinExistence type="predicted"/>
<keyword evidence="1" id="KW-0812">Transmembrane</keyword>
<keyword evidence="3" id="KW-1185">Reference proteome</keyword>
<evidence type="ECO:0000256" key="1">
    <source>
        <dbReference type="SAM" id="Phobius"/>
    </source>
</evidence>
<protein>
    <recommendedName>
        <fullName evidence="4">DUF805 domain-containing protein</fullName>
    </recommendedName>
</protein>
<sequence>MICKVYGGSMDIGLIFRTGEPLDRKHYAVGTALVLIVSFAIWSIFHTVLPRLPLILFLPILAVPVAFLFLFRLRRIVDIGFSSWTTAGFTMVAYAALAIFVGNVFPPLKFPVAIVFELALLLVPTGANIRTTRH</sequence>
<feature type="transmembrane region" description="Helical" evidence="1">
    <location>
        <begin position="110"/>
        <end position="129"/>
    </location>
</feature>
<dbReference type="EMBL" id="JWJH01000003">
    <property type="protein sequence ID" value="KJF69265.1"/>
    <property type="molecule type" value="Genomic_DNA"/>
</dbReference>
<dbReference type="Proteomes" id="UP000052068">
    <property type="component" value="Unassembled WGS sequence"/>
</dbReference>
<comment type="caution">
    <text evidence="2">The sequence shown here is derived from an EMBL/GenBank/DDBJ whole genome shotgun (WGS) entry which is preliminary data.</text>
</comment>
<gene>
    <name evidence="2" type="ORF">RS75_04680</name>
</gene>